<feature type="domain" description="Calcium-activated chloride channel N-terminal" evidence="1">
    <location>
        <begin position="9"/>
        <end position="149"/>
    </location>
</feature>
<dbReference type="AlphaFoldDB" id="A0A4Y2H1R7"/>
<accession>A0A4Y2H1R7</accession>
<gene>
    <name evidence="2" type="ORF">AVEN_7424_1</name>
</gene>
<evidence type="ECO:0000313" key="2">
    <source>
        <dbReference type="EMBL" id="GBM59045.1"/>
    </source>
</evidence>
<comment type="caution">
    <text evidence="2">The sequence shown here is derived from an EMBL/GenBank/DDBJ whole genome shotgun (WGS) entry which is preliminary data.</text>
</comment>
<name>A0A4Y2H1R7_ARAVE</name>
<dbReference type="GO" id="GO:0032991">
    <property type="term" value="C:protein-containing complex"/>
    <property type="evidence" value="ECO:0007669"/>
    <property type="project" value="UniProtKB-ARBA"/>
</dbReference>
<evidence type="ECO:0000259" key="1">
    <source>
        <dbReference type="Pfam" id="PF08434"/>
    </source>
</evidence>
<keyword evidence="3" id="KW-1185">Reference proteome</keyword>
<organism evidence="2 3">
    <name type="scientific">Araneus ventricosus</name>
    <name type="common">Orbweaver spider</name>
    <name type="synonym">Epeira ventricosa</name>
    <dbReference type="NCBI Taxonomy" id="182803"/>
    <lineage>
        <taxon>Eukaryota</taxon>
        <taxon>Metazoa</taxon>
        <taxon>Ecdysozoa</taxon>
        <taxon>Arthropoda</taxon>
        <taxon>Chelicerata</taxon>
        <taxon>Arachnida</taxon>
        <taxon>Araneae</taxon>
        <taxon>Araneomorphae</taxon>
        <taxon>Entelegynae</taxon>
        <taxon>Araneoidea</taxon>
        <taxon>Araneidae</taxon>
        <taxon>Araneus</taxon>
    </lineage>
</organism>
<dbReference type="Pfam" id="PF08434">
    <property type="entry name" value="CLCA"/>
    <property type="match status" value="1"/>
</dbReference>
<sequence length="440" mass="49312">MRAYFILFSGKLLAREWLKYRYGVFEENGFKTDLLYPAYCTIPGKSEIRITDCTNSNIPYIFKNPTSGEVCDMDLVRASGFCRTAVDEESAANVTSSLMYFHKDIPKMEHICGKDGRPHHSTARNKQNALYNGGSIWDVVKKSDDFKKNQQQPANPVPKAIQFSYVQESNPRLVVLLENSDNLQGNVRNAFRHPVCLETVLLRPATQKQVSLYTYNSDVTEALPYAELPAQERSDLGPFADFGFPATSICTSCGLAKATQILLQNSKVEKASILLITASPLDKVPEFSEKLKDAGICLHVLRFTGEDNPLDQTYDAVEGSFHCFSLESLQSSLDVVSIFDSMSRFLNNNVPQFNDDFEIKTVNGGLQRVEEGLLGVSKFFDDKEVLSFQSCSQLSSSSQKWRKPPTSFYRTVWSTRWTGSSRAKDFCPCSPSSLASVRNL</sequence>
<dbReference type="EMBL" id="BGPR01001663">
    <property type="protein sequence ID" value="GBM59045.1"/>
    <property type="molecule type" value="Genomic_DNA"/>
</dbReference>
<proteinExistence type="predicted"/>
<protein>
    <recommendedName>
        <fullName evidence="1">Calcium-activated chloride channel N-terminal domain-containing protein</fullName>
    </recommendedName>
</protein>
<reference evidence="2 3" key="1">
    <citation type="journal article" date="2019" name="Sci. Rep.">
        <title>Orb-weaving spider Araneus ventricosus genome elucidates the spidroin gene catalogue.</title>
        <authorList>
            <person name="Kono N."/>
            <person name="Nakamura H."/>
            <person name="Ohtoshi R."/>
            <person name="Moran D.A.P."/>
            <person name="Shinohara A."/>
            <person name="Yoshida Y."/>
            <person name="Fujiwara M."/>
            <person name="Mori M."/>
            <person name="Tomita M."/>
            <person name="Arakawa K."/>
        </authorList>
    </citation>
    <scope>NUCLEOTIDE SEQUENCE [LARGE SCALE GENOMIC DNA]</scope>
</reference>
<dbReference type="Proteomes" id="UP000499080">
    <property type="component" value="Unassembled WGS sequence"/>
</dbReference>
<dbReference type="InterPro" id="IPR036465">
    <property type="entry name" value="vWFA_dom_sf"/>
</dbReference>
<evidence type="ECO:0000313" key="3">
    <source>
        <dbReference type="Proteomes" id="UP000499080"/>
    </source>
</evidence>
<dbReference type="SUPFAM" id="SSF53300">
    <property type="entry name" value="vWA-like"/>
    <property type="match status" value="1"/>
</dbReference>
<dbReference type="InterPro" id="IPR013642">
    <property type="entry name" value="CLCA_N"/>
</dbReference>
<dbReference type="OrthoDB" id="6349171at2759"/>